<comment type="caution">
    <text evidence="2">The sequence shown here is derived from an EMBL/GenBank/DDBJ whole genome shotgun (WGS) entry which is preliminary data.</text>
</comment>
<gene>
    <name evidence="2" type="ORF">SAMN04489748_0224</name>
</gene>
<protein>
    <recommendedName>
        <fullName evidence="4">Lipoprotein</fullName>
    </recommendedName>
</protein>
<keyword evidence="1" id="KW-0732">Signal</keyword>
<evidence type="ECO:0008006" key="4">
    <source>
        <dbReference type="Google" id="ProtNLM"/>
    </source>
</evidence>
<dbReference type="AlphaFoldDB" id="A0AA45V531"/>
<reference evidence="2 3" key="1">
    <citation type="submission" date="2016-10" db="EMBL/GenBank/DDBJ databases">
        <authorList>
            <person name="Varghese N."/>
            <person name="Submissions S."/>
        </authorList>
    </citation>
    <scope>NUCLEOTIDE SEQUENCE [LARGE SCALE GENOMIC DNA]</scope>
    <source>
        <strain evidence="2 3">DSM 20219</strain>
    </source>
</reference>
<dbReference type="EMBL" id="FNRW01000001">
    <property type="protein sequence ID" value="SEB30192.1"/>
    <property type="molecule type" value="Genomic_DNA"/>
</dbReference>
<feature type="signal peptide" evidence="1">
    <location>
        <begin position="1"/>
        <end position="35"/>
    </location>
</feature>
<accession>A0AA45V531</accession>
<evidence type="ECO:0000313" key="2">
    <source>
        <dbReference type="EMBL" id="SEB30192.1"/>
    </source>
</evidence>
<proteinExistence type="predicted"/>
<dbReference type="Proteomes" id="UP000182842">
    <property type="component" value="Unassembled WGS sequence"/>
</dbReference>
<feature type="chain" id="PRO_5041442908" description="Lipoprotein" evidence="1">
    <location>
        <begin position="36"/>
        <end position="290"/>
    </location>
</feature>
<evidence type="ECO:0000256" key="1">
    <source>
        <dbReference type="SAM" id="SignalP"/>
    </source>
</evidence>
<name>A0AA45V531_BIFLN</name>
<sequence length="290" mass="30466">MYVSMQTRFSSGRFTRRLASVLCASAMLCSLSACSMPRLAGRAEAEAQMTPCEKAMTLANYATHPAEGTPLLEQYATGLAAPLAWIDVAGYCSGRFAEGTLRDAQTKQWMAFLADKFGQSAPEVTPARLDGVTSANVDRSVLDAMAVAEDRAGFAIEVLAARGQTAGATLALSDMHKTAGQQLVALANGNFDDSGAQSSSSGQSDPRQKVYAIDQLLANPTTIADKASGQTVPTAAAIEMDCARAQIKAVTESKSSTESDMLLILAALAAKHAYTAFQLGYPATDAELFE</sequence>
<organism evidence="2 3">
    <name type="scientific">Bifidobacterium longum</name>
    <dbReference type="NCBI Taxonomy" id="216816"/>
    <lineage>
        <taxon>Bacteria</taxon>
        <taxon>Bacillati</taxon>
        <taxon>Actinomycetota</taxon>
        <taxon>Actinomycetes</taxon>
        <taxon>Bifidobacteriales</taxon>
        <taxon>Bifidobacteriaceae</taxon>
        <taxon>Bifidobacterium</taxon>
    </lineage>
</organism>
<evidence type="ECO:0000313" key="3">
    <source>
        <dbReference type="Proteomes" id="UP000182842"/>
    </source>
</evidence>